<evidence type="ECO:0000313" key="9">
    <source>
        <dbReference type="Proteomes" id="UP000309984"/>
    </source>
</evidence>
<organism evidence="8 9">
    <name type="scientific">Mycolicibacterium phocaicum</name>
    <dbReference type="NCBI Taxonomy" id="319706"/>
    <lineage>
        <taxon>Bacteria</taxon>
        <taxon>Bacillati</taxon>
        <taxon>Actinomycetota</taxon>
        <taxon>Actinomycetes</taxon>
        <taxon>Mycobacteriales</taxon>
        <taxon>Mycobacteriaceae</taxon>
        <taxon>Mycolicibacterium</taxon>
    </lineage>
</organism>
<keyword evidence="9" id="KW-1185">Reference proteome</keyword>
<evidence type="ECO:0000256" key="7">
    <source>
        <dbReference type="SAM" id="MobiDB-lite"/>
    </source>
</evidence>
<dbReference type="Pfam" id="PF05423">
    <property type="entry name" value="Mycobact_memb"/>
    <property type="match status" value="2"/>
</dbReference>
<evidence type="ECO:0008006" key="10">
    <source>
        <dbReference type="Google" id="ProtNLM"/>
    </source>
</evidence>
<reference evidence="8 9" key="1">
    <citation type="submission" date="2018-01" db="EMBL/GenBank/DDBJ databases">
        <title>Comparative genomics of Mycobacterium mucogenicum and Mycobacterium neoaurum clade members emphasizing tRNA and non-coding RNA.</title>
        <authorList>
            <person name="Behra P.R.K."/>
            <person name="Pettersson B.M.F."/>
            <person name="Das S."/>
            <person name="Dasgupta S."/>
            <person name="Kirsebom L.A."/>
        </authorList>
    </citation>
    <scope>NUCLEOTIDE SEQUENCE [LARGE SCALE GENOMIC DNA]</scope>
    <source>
        <strain evidence="8 9">DSM 45104</strain>
    </source>
</reference>
<name>A0AA94REX7_9MYCO</name>
<keyword evidence="5" id="KW-1133">Transmembrane helix</keyword>
<dbReference type="GO" id="GO:0005886">
    <property type="term" value="C:plasma membrane"/>
    <property type="evidence" value="ECO:0007669"/>
    <property type="project" value="UniProtKB-SubCell"/>
</dbReference>
<evidence type="ECO:0000256" key="6">
    <source>
        <dbReference type="ARBA" id="ARBA00023136"/>
    </source>
</evidence>
<evidence type="ECO:0000313" key="8">
    <source>
        <dbReference type="EMBL" id="TLH71533.1"/>
    </source>
</evidence>
<comment type="similarity">
    <text evidence="2">Belongs to the MmpS family.</text>
</comment>
<comment type="caution">
    <text evidence="8">The sequence shown here is derived from an EMBL/GenBank/DDBJ whole genome shotgun (WGS) entry which is preliminary data.</text>
</comment>
<evidence type="ECO:0000256" key="2">
    <source>
        <dbReference type="ARBA" id="ARBA00007531"/>
    </source>
</evidence>
<dbReference type="Gene3D" id="2.60.40.2880">
    <property type="entry name" value="MmpS1-5, C-terminal soluble domain"/>
    <property type="match status" value="1"/>
</dbReference>
<keyword evidence="4" id="KW-0812">Transmembrane</keyword>
<protein>
    <recommendedName>
        <fullName evidence="10">Siderophore export accessory protein MmpS5</fullName>
    </recommendedName>
</protein>
<feature type="compositionally biased region" description="Low complexity" evidence="7">
    <location>
        <begin position="165"/>
        <end position="174"/>
    </location>
</feature>
<sequence>MIGNALKKAWIPLLILAVALVAGFTVQRVRTYFGQNPVIVTPRNFADDAKPFKPKVVTYEITGEPNFADDAKPFKPKVVTYEITGEPGAYADINYLDLDAKPQRVDHAMLPWKLVLSTTAPAASPNIVAQGDGDSITCTVHVDDELKDTRTSTGVHAQVTPSPAPSTSTTNSKTPEPPRASTPRPSAW</sequence>
<comment type="subcellular location">
    <subcellularLocation>
        <location evidence="1">Cell membrane</location>
    </subcellularLocation>
</comment>
<dbReference type="InterPro" id="IPR038468">
    <property type="entry name" value="MmpS_C"/>
</dbReference>
<evidence type="ECO:0000256" key="1">
    <source>
        <dbReference type="ARBA" id="ARBA00004236"/>
    </source>
</evidence>
<keyword evidence="3" id="KW-1003">Cell membrane</keyword>
<evidence type="ECO:0000256" key="4">
    <source>
        <dbReference type="ARBA" id="ARBA00022692"/>
    </source>
</evidence>
<evidence type="ECO:0000256" key="3">
    <source>
        <dbReference type="ARBA" id="ARBA00022475"/>
    </source>
</evidence>
<dbReference type="InterPro" id="IPR008693">
    <property type="entry name" value="MmpS"/>
</dbReference>
<dbReference type="EMBL" id="POTM01000022">
    <property type="protein sequence ID" value="TLH71533.1"/>
    <property type="molecule type" value="Genomic_DNA"/>
</dbReference>
<feature type="region of interest" description="Disordered" evidence="7">
    <location>
        <begin position="149"/>
        <end position="188"/>
    </location>
</feature>
<dbReference type="Proteomes" id="UP000309984">
    <property type="component" value="Unassembled WGS sequence"/>
</dbReference>
<gene>
    <name evidence="8" type="ORF">C1S79_07610</name>
</gene>
<proteinExistence type="inferred from homology"/>
<accession>A0AA94REX7</accession>
<dbReference type="AlphaFoldDB" id="A0AA94REX7"/>
<evidence type="ECO:0000256" key="5">
    <source>
        <dbReference type="ARBA" id="ARBA00022989"/>
    </source>
</evidence>
<keyword evidence="6" id="KW-0472">Membrane</keyword>